<evidence type="ECO:0000313" key="2">
    <source>
        <dbReference type="EMBL" id="HIZ54000.1"/>
    </source>
</evidence>
<dbReference type="AlphaFoldDB" id="A0A9D2JJN8"/>
<protein>
    <submittedName>
        <fullName evidence="2">Uncharacterized protein</fullName>
    </submittedName>
</protein>
<feature type="region of interest" description="Disordered" evidence="1">
    <location>
        <begin position="27"/>
        <end position="59"/>
    </location>
</feature>
<reference evidence="2" key="2">
    <citation type="submission" date="2021-04" db="EMBL/GenBank/DDBJ databases">
        <authorList>
            <person name="Gilroy R."/>
        </authorList>
    </citation>
    <scope>NUCLEOTIDE SEQUENCE</scope>
    <source>
        <strain evidence="2">CHK172-16539</strain>
    </source>
</reference>
<evidence type="ECO:0000313" key="3">
    <source>
        <dbReference type="Proteomes" id="UP000824063"/>
    </source>
</evidence>
<evidence type="ECO:0000256" key="1">
    <source>
        <dbReference type="SAM" id="MobiDB-lite"/>
    </source>
</evidence>
<gene>
    <name evidence="2" type="ORF">IAA20_08670</name>
</gene>
<name>A0A9D2JJN8_9ENTE</name>
<sequence>MKKFYLFILGIALLNACSKVPVESVESSSSMSQESSEEVQESSLVESTSGRAQISEMSSSQEYPYSVELNDLLVGEGEENQLLFVSSGVNAPPAIGISMDSSQVYLNIYNRGENFNERVLRSIYQLDVANIPTKEITLFGWPGSSENKRVVKVNTQLKLNNYQEKQVTEQAFESLDGDLMYLFYNDQGTVSLTTRNFAGNVEEEDLETMMEYVQE</sequence>
<reference evidence="2" key="1">
    <citation type="journal article" date="2021" name="PeerJ">
        <title>Extensive microbial diversity within the chicken gut microbiome revealed by metagenomics and culture.</title>
        <authorList>
            <person name="Gilroy R."/>
            <person name="Ravi A."/>
            <person name="Getino M."/>
            <person name="Pursley I."/>
            <person name="Horton D.L."/>
            <person name="Alikhan N.F."/>
            <person name="Baker D."/>
            <person name="Gharbi K."/>
            <person name="Hall N."/>
            <person name="Watson M."/>
            <person name="Adriaenssens E.M."/>
            <person name="Foster-Nyarko E."/>
            <person name="Jarju S."/>
            <person name="Secka A."/>
            <person name="Antonio M."/>
            <person name="Oren A."/>
            <person name="Chaudhuri R.R."/>
            <person name="La Ragione R."/>
            <person name="Hildebrand F."/>
            <person name="Pallen M.J."/>
        </authorList>
    </citation>
    <scope>NUCLEOTIDE SEQUENCE</scope>
    <source>
        <strain evidence="2">CHK172-16539</strain>
    </source>
</reference>
<proteinExistence type="predicted"/>
<accession>A0A9D2JJN8</accession>
<organism evidence="2 3">
    <name type="scientific">Candidatus Enterococcus avicola</name>
    <dbReference type="NCBI Taxonomy" id="2838561"/>
    <lineage>
        <taxon>Bacteria</taxon>
        <taxon>Bacillati</taxon>
        <taxon>Bacillota</taxon>
        <taxon>Bacilli</taxon>
        <taxon>Lactobacillales</taxon>
        <taxon>Enterococcaceae</taxon>
        <taxon>Enterococcus</taxon>
    </lineage>
</organism>
<dbReference type="EMBL" id="DXBN01000200">
    <property type="protein sequence ID" value="HIZ54000.1"/>
    <property type="molecule type" value="Genomic_DNA"/>
</dbReference>
<dbReference type="Proteomes" id="UP000824063">
    <property type="component" value="Unassembled WGS sequence"/>
</dbReference>
<feature type="compositionally biased region" description="Polar residues" evidence="1">
    <location>
        <begin position="50"/>
        <end position="59"/>
    </location>
</feature>
<comment type="caution">
    <text evidence="2">The sequence shown here is derived from an EMBL/GenBank/DDBJ whole genome shotgun (WGS) entry which is preliminary data.</text>
</comment>